<keyword evidence="2" id="KW-1133">Transmembrane helix</keyword>
<comment type="caution">
    <text evidence="3">The sequence shown here is derived from an EMBL/GenBank/DDBJ whole genome shotgun (WGS) entry which is preliminary data.</text>
</comment>
<accession>A0A1B7XBE9</accession>
<feature type="coiled-coil region" evidence="1">
    <location>
        <begin position="19"/>
        <end position="81"/>
    </location>
</feature>
<dbReference type="EMBL" id="JXMS01000019">
    <property type="protein sequence ID" value="OBQ46666.1"/>
    <property type="molecule type" value="Genomic_DNA"/>
</dbReference>
<keyword evidence="2" id="KW-0472">Membrane</keyword>
<keyword evidence="2" id="KW-0812">Transmembrane</keyword>
<gene>
    <name evidence="3" type="ORF">SP90_11105</name>
</gene>
<dbReference type="AlphaFoldDB" id="A0A1B7XBE9"/>
<evidence type="ECO:0000256" key="2">
    <source>
        <dbReference type="SAM" id="Phobius"/>
    </source>
</evidence>
<feature type="transmembrane region" description="Helical" evidence="2">
    <location>
        <begin position="6"/>
        <end position="23"/>
    </location>
</feature>
<reference evidence="3 4" key="1">
    <citation type="submission" date="2015-01" db="EMBL/GenBank/DDBJ databases">
        <title>Desulfovibrio sp. JC271 draft genome sequence.</title>
        <authorList>
            <person name="Shivani Y."/>
            <person name="Subhash Y."/>
            <person name="Sasikala C."/>
            <person name="Ramana C.V."/>
        </authorList>
    </citation>
    <scope>NUCLEOTIDE SEQUENCE [LARGE SCALE GENOMIC DNA]</scope>
    <source>
        <strain evidence="3 4">JC271</strain>
    </source>
</reference>
<dbReference type="PATRIC" id="fig|1560234.3.peg.1079"/>
<dbReference type="OrthoDB" id="5464995at2"/>
<evidence type="ECO:0000313" key="3">
    <source>
        <dbReference type="EMBL" id="OBQ46666.1"/>
    </source>
</evidence>
<dbReference type="Proteomes" id="UP000091979">
    <property type="component" value="Unassembled WGS sequence"/>
</dbReference>
<keyword evidence="1" id="KW-0175">Coiled coil</keyword>
<dbReference type="RefSeq" id="WP_066855956.1">
    <property type="nucleotide sequence ID" value="NZ_JXMS01000019.1"/>
</dbReference>
<sequence length="156" mass="18089">MESMYFIGLACGVTAILVMLTLLKKYNELRDTIATLETANNTMEMKKNSYEAEIGALNEQIAEYTKDYMVLERSLAESRQAEHEQSMEKERYKYMSFVEYLMDKGHITQDDVAKAEQYKKENISSMGVAEVLVLFNRVSSENMKQYREDFRIATGQ</sequence>
<proteinExistence type="predicted"/>
<keyword evidence="4" id="KW-1185">Reference proteome</keyword>
<evidence type="ECO:0000313" key="4">
    <source>
        <dbReference type="Proteomes" id="UP000091979"/>
    </source>
</evidence>
<name>A0A1B7XBE9_9BACT</name>
<organism evidence="3 4">
    <name type="scientific">Halodesulfovibrio spirochaetisodalis</name>
    <dbReference type="NCBI Taxonomy" id="1560234"/>
    <lineage>
        <taxon>Bacteria</taxon>
        <taxon>Pseudomonadati</taxon>
        <taxon>Thermodesulfobacteriota</taxon>
        <taxon>Desulfovibrionia</taxon>
        <taxon>Desulfovibrionales</taxon>
        <taxon>Desulfovibrionaceae</taxon>
        <taxon>Halodesulfovibrio</taxon>
    </lineage>
</organism>
<evidence type="ECO:0000256" key="1">
    <source>
        <dbReference type="SAM" id="Coils"/>
    </source>
</evidence>
<protein>
    <submittedName>
        <fullName evidence="3">Uncharacterized protein</fullName>
    </submittedName>
</protein>